<keyword evidence="3" id="KW-0449">Lipoprotein</keyword>
<dbReference type="AlphaFoldDB" id="A0A4U9XJW7"/>
<dbReference type="Pfam" id="PF14478">
    <property type="entry name" value="DUF4430"/>
    <property type="match status" value="1"/>
</dbReference>
<organism evidence="3 4">
    <name type="scientific">Streptococcus pseudoporcinus</name>
    <dbReference type="NCBI Taxonomy" id="361101"/>
    <lineage>
        <taxon>Bacteria</taxon>
        <taxon>Bacillati</taxon>
        <taxon>Bacillota</taxon>
        <taxon>Bacilli</taxon>
        <taxon>Lactobacillales</taxon>
        <taxon>Streptococcaceae</taxon>
        <taxon>Streptococcus</taxon>
    </lineage>
</organism>
<gene>
    <name evidence="3" type="ORF">NCTC5386_00842</name>
</gene>
<dbReference type="Gene3D" id="2.170.130.30">
    <property type="match status" value="1"/>
</dbReference>
<keyword evidence="1" id="KW-0732">Signal</keyword>
<feature type="domain" description="Transcobalamin-like C-terminal" evidence="2">
    <location>
        <begin position="56"/>
        <end position="122"/>
    </location>
</feature>
<reference evidence="3 4" key="1">
    <citation type="submission" date="2019-05" db="EMBL/GenBank/DDBJ databases">
        <authorList>
            <consortium name="Pathogen Informatics"/>
        </authorList>
    </citation>
    <scope>NUCLEOTIDE SEQUENCE [LARGE SCALE GENOMIC DNA]</scope>
    <source>
        <strain evidence="3 4">NCTC5386</strain>
    </source>
</reference>
<dbReference type="RefSeq" id="WP_077323469.1">
    <property type="nucleotide sequence ID" value="NZ_CABEHT010000001.1"/>
</dbReference>
<accession>A0A4U9XJW7</accession>
<dbReference type="Proteomes" id="UP000394068">
    <property type="component" value="Unassembled WGS sequence"/>
</dbReference>
<dbReference type="InterPro" id="IPR027954">
    <property type="entry name" value="Transcobalamin-like_C"/>
</dbReference>
<feature type="chain" id="PRO_5039684624" evidence="1">
    <location>
        <begin position="25"/>
        <end position="124"/>
    </location>
</feature>
<evidence type="ECO:0000256" key="1">
    <source>
        <dbReference type="SAM" id="SignalP"/>
    </source>
</evidence>
<dbReference type="EMBL" id="CABEHT010000001">
    <property type="protein sequence ID" value="VTS13085.1"/>
    <property type="molecule type" value="Genomic_DNA"/>
</dbReference>
<protein>
    <submittedName>
        <fullName evidence="3">Putative lipoprotein</fullName>
    </submittedName>
</protein>
<dbReference type="PROSITE" id="PS51257">
    <property type="entry name" value="PROKAR_LIPOPROTEIN"/>
    <property type="match status" value="1"/>
</dbReference>
<evidence type="ECO:0000259" key="2">
    <source>
        <dbReference type="Pfam" id="PF14478"/>
    </source>
</evidence>
<evidence type="ECO:0000313" key="4">
    <source>
        <dbReference type="Proteomes" id="UP000394068"/>
    </source>
</evidence>
<feature type="signal peptide" evidence="1">
    <location>
        <begin position="1"/>
        <end position="24"/>
    </location>
</feature>
<evidence type="ECO:0000313" key="3">
    <source>
        <dbReference type="EMBL" id="VTS13085.1"/>
    </source>
</evidence>
<name>A0A4U9XJW7_9STRE</name>
<proteinExistence type="predicted"/>
<sequence>MKKWSKLILICLSGLLFVACGRQGQNISQAKKEAYVHLTVKEDTNEVDEKVVFQEGDTVMDVLKANYKVKEKDGFITEIDGYQQKPNEKVYWFYKINGKMATKAANVLKVKKGDNIYFYLDKVK</sequence>